<feature type="non-terminal residue" evidence="3">
    <location>
        <position position="195"/>
    </location>
</feature>
<dbReference type="Gene3D" id="2.40.70.10">
    <property type="entry name" value="Acid Proteases"/>
    <property type="match status" value="1"/>
</dbReference>
<reference evidence="3" key="1">
    <citation type="submission" date="2021-02" db="EMBL/GenBank/DDBJ databases">
        <authorList>
            <person name="Nowell W R."/>
        </authorList>
    </citation>
    <scope>NUCLEOTIDE SEQUENCE</scope>
</reference>
<evidence type="ECO:0000313" key="4">
    <source>
        <dbReference type="Proteomes" id="UP000663865"/>
    </source>
</evidence>
<accession>A0A818DQT7</accession>
<dbReference type="GO" id="GO:0004190">
    <property type="term" value="F:aspartic-type endopeptidase activity"/>
    <property type="evidence" value="ECO:0007669"/>
    <property type="project" value="InterPro"/>
</dbReference>
<evidence type="ECO:0000256" key="1">
    <source>
        <dbReference type="ARBA" id="ARBA00022801"/>
    </source>
</evidence>
<dbReference type="CDD" id="cd00303">
    <property type="entry name" value="retropepsin_like"/>
    <property type="match status" value="1"/>
</dbReference>
<comment type="caution">
    <text evidence="3">The sequence shown here is derived from an EMBL/GenBank/DDBJ whole genome shotgun (WGS) entry which is preliminary data.</text>
</comment>
<evidence type="ECO:0000313" key="3">
    <source>
        <dbReference type="EMBL" id="CAF3438027.1"/>
    </source>
</evidence>
<name>A0A818DQT7_9BILA</name>
<dbReference type="Pfam" id="PF00077">
    <property type="entry name" value="RVP"/>
    <property type="match status" value="1"/>
</dbReference>
<proteinExistence type="predicted"/>
<dbReference type="AlphaFoldDB" id="A0A818DQT7"/>
<organism evidence="3 4">
    <name type="scientific">Rotaria socialis</name>
    <dbReference type="NCBI Taxonomy" id="392032"/>
    <lineage>
        <taxon>Eukaryota</taxon>
        <taxon>Metazoa</taxon>
        <taxon>Spiralia</taxon>
        <taxon>Gnathifera</taxon>
        <taxon>Rotifera</taxon>
        <taxon>Eurotatoria</taxon>
        <taxon>Bdelloidea</taxon>
        <taxon>Philodinida</taxon>
        <taxon>Philodinidae</taxon>
        <taxon>Rotaria</taxon>
    </lineage>
</organism>
<dbReference type="InterPro" id="IPR018061">
    <property type="entry name" value="Retropepsins"/>
</dbReference>
<dbReference type="GO" id="GO:0006508">
    <property type="term" value="P:proteolysis"/>
    <property type="evidence" value="ECO:0007669"/>
    <property type="project" value="InterPro"/>
</dbReference>
<dbReference type="SUPFAM" id="SSF50630">
    <property type="entry name" value="Acid proteases"/>
    <property type="match status" value="1"/>
</dbReference>
<sequence length="195" mass="21517">MDSGAEICLIDIKNVRKNHNINNIVDSGINVSGIGGSVKVHGKINLKVNVGNEKTVSQSFVIVDDLANDLLLGADFIRSNNFIIDMANEKLLKRKSKLIQIEPKAVEIIKSCNLNHFDNTPLSSKVNTVIKIPEPKVKLMSKDLSSNKVINSNLENNIFNIDYTNGGVRLIETVNLKPQCSTNAAFNLDTKFKNK</sequence>
<keyword evidence="1" id="KW-0378">Hydrolase</keyword>
<feature type="domain" description="Peptidase A2" evidence="2">
    <location>
        <begin position="1"/>
        <end position="76"/>
    </location>
</feature>
<dbReference type="EMBL" id="CAJNYV010001812">
    <property type="protein sequence ID" value="CAF3438027.1"/>
    <property type="molecule type" value="Genomic_DNA"/>
</dbReference>
<dbReference type="Proteomes" id="UP000663865">
    <property type="component" value="Unassembled WGS sequence"/>
</dbReference>
<evidence type="ECO:0000259" key="2">
    <source>
        <dbReference type="PROSITE" id="PS50175"/>
    </source>
</evidence>
<protein>
    <recommendedName>
        <fullName evidence="2">Peptidase A2 domain-containing protein</fullName>
    </recommendedName>
</protein>
<gene>
    <name evidence="3" type="ORF">KIK155_LOCUS11392</name>
</gene>
<dbReference type="InterPro" id="IPR001995">
    <property type="entry name" value="Peptidase_A2_cat"/>
</dbReference>
<dbReference type="InterPro" id="IPR021109">
    <property type="entry name" value="Peptidase_aspartic_dom_sf"/>
</dbReference>
<dbReference type="PROSITE" id="PS50175">
    <property type="entry name" value="ASP_PROT_RETROV"/>
    <property type="match status" value="1"/>
</dbReference>